<dbReference type="AlphaFoldDB" id="A0A0C2G5B7"/>
<evidence type="ECO:0000256" key="1">
    <source>
        <dbReference type="SAM" id="MobiDB-lite"/>
    </source>
</evidence>
<name>A0A0C2G5B7_9ACTN</name>
<sequence length="275" mass="28262">MPARGFFGQELVDVGGLLLAAGAAHLLVLSLGHSDHGGRLLAAAGAVVLAASTLHRWRAHRAGARPFGRGPAAPHGGAADVADPGAPERERLWRVRVAVDDVPGGLAALTAQMAGRGVDIRLLQVHPGGDEAVDELYVTAPAGVGAEVLRATAARAGGRRAVVEPADVRDLTDTAARALSLLAGLVGGQTSLPEALVSVSGAEAVERRSAPPPGLEAEDVRRTEMSLPDPEGGALVLRRAVPFTPVEFARCRALVRAAACLRARLRTDSHEVPAS</sequence>
<dbReference type="CDD" id="cd02116">
    <property type="entry name" value="ACT"/>
    <property type="match status" value="1"/>
</dbReference>
<proteinExistence type="predicted"/>
<organism evidence="2 3">
    <name type="scientific">Streptomonospora alba</name>
    <dbReference type="NCBI Taxonomy" id="183763"/>
    <lineage>
        <taxon>Bacteria</taxon>
        <taxon>Bacillati</taxon>
        <taxon>Actinomycetota</taxon>
        <taxon>Actinomycetes</taxon>
        <taxon>Streptosporangiales</taxon>
        <taxon>Nocardiopsidaceae</taxon>
        <taxon>Streptomonospora</taxon>
    </lineage>
</organism>
<evidence type="ECO:0000313" key="3">
    <source>
        <dbReference type="Proteomes" id="UP000031675"/>
    </source>
</evidence>
<dbReference type="OrthoDB" id="5516749at2"/>
<comment type="caution">
    <text evidence="2">The sequence shown here is derived from an EMBL/GenBank/DDBJ whole genome shotgun (WGS) entry which is preliminary data.</text>
</comment>
<feature type="region of interest" description="Disordered" evidence="1">
    <location>
        <begin position="65"/>
        <end position="84"/>
    </location>
</feature>
<reference evidence="3" key="1">
    <citation type="journal article" date="2015" name="Chem. Biol.">
        <title>Structure, bioactivity, and resistance mechanism of streptomonomicin, an unusual lasso Peptide from an understudied halophilic actinomycete.</title>
        <authorList>
            <person name="Metelev M."/>
            <person name="Tietz J.I."/>
            <person name="Melby J.O."/>
            <person name="Blair P.M."/>
            <person name="Zhu L."/>
            <person name="Livnat I."/>
            <person name="Severinov K."/>
            <person name="Mitchell D.A."/>
        </authorList>
    </citation>
    <scope>NUCLEOTIDE SEQUENCE [LARGE SCALE GENOMIC DNA]</scope>
    <source>
        <strain evidence="3">YIM 90003</strain>
    </source>
</reference>
<dbReference type="EMBL" id="JROO01000026">
    <property type="protein sequence ID" value="KIH98458.1"/>
    <property type="molecule type" value="Genomic_DNA"/>
</dbReference>
<dbReference type="Proteomes" id="UP000031675">
    <property type="component" value="Unassembled WGS sequence"/>
</dbReference>
<dbReference type="SUPFAM" id="SSF55021">
    <property type="entry name" value="ACT-like"/>
    <property type="match status" value="1"/>
</dbReference>
<dbReference type="STRING" id="183763.LP52_13145"/>
<gene>
    <name evidence="2" type="ORF">LP52_13145</name>
</gene>
<keyword evidence="3" id="KW-1185">Reference proteome</keyword>
<protein>
    <recommendedName>
        <fullName evidence="4">ACT domain-containing protein</fullName>
    </recommendedName>
</protein>
<feature type="region of interest" description="Disordered" evidence="1">
    <location>
        <begin position="203"/>
        <end position="229"/>
    </location>
</feature>
<dbReference type="InterPro" id="IPR045865">
    <property type="entry name" value="ACT-like_dom_sf"/>
</dbReference>
<evidence type="ECO:0008006" key="4">
    <source>
        <dbReference type="Google" id="ProtNLM"/>
    </source>
</evidence>
<evidence type="ECO:0000313" key="2">
    <source>
        <dbReference type="EMBL" id="KIH98458.1"/>
    </source>
</evidence>
<accession>A0A0C2G5B7</accession>